<proteinExistence type="predicted"/>
<evidence type="ECO:0000256" key="1">
    <source>
        <dbReference type="SAM" id="MobiDB-lite"/>
    </source>
</evidence>
<feature type="compositionally biased region" description="Gly residues" evidence="1">
    <location>
        <begin position="71"/>
        <end position="80"/>
    </location>
</feature>
<feature type="region of interest" description="Disordered" evidence="1">
    <location>
        <begin position="63"/>
        <end position="94"/>
    </location>
</feature>
<evidence type="ECO:0000256" key="2">
    <source>
        <dbReference type="SAM" id="SignalP"/>
    </source>
</evidence>
<organism evidence="3 4">
    <name type="scientific">Fusarium torulosum</name>
    <dbReference type="NCBI Taxonomy" id="33205"/>
    <lineage>
        <taxon>Eukaryota</taxon>
        <taxon>Fungi</taxon>
        <taxon>Dikarya</taxon>
        <taxon>Ascomycota</taxon>
        <taxon>Pezizomycotina</taxon>
        <taxon>Sordariomycetes</taxon>
        <taxon>Hypocreomycetidae</taxon>
        <taxon>Hypocreales</taxon>
        <taxon>Nectriaceae</taxon>
        <taxon>Fusarium</taxon>
    </lineage>
</organism>
<keyword evidence="4" id="KW-1185">Reference proteome</keyword>
<gene>
    <name evidence="3" type="ORF">FTOL_07167</name>
</gene>
<feature type="chain" id="PRO_5041943237" evidence="2">
    <location>
        <begin position="20"/>
        <end position="167"/>
    </location>
</feature>
<dbReference type="Proteomes" id="UP001187734">
    <property type="component" value="Unassembled WGS sequence"/>
</dbReference>
<accession>A0AAE8MAE6</accession>
<evidence type="ECO:0000313" key="3">
    <source>
        <dbReference type="EMBL" id="SPJ78776.1"/>
    </source>
</evidence>
<dbReference type="EMBL" id="ONZP01000243">
    <property type="protein sequence ID" value="SPJ78776.1"/>
    <property type="molecule type" value="Genomic_DNA"/>
</dbReference>
<protein>
    <submittedName>
        <fullName evidence="3">Uncharacterized protein</fullName>
    </submittedName>
</protein>
<comment type="caution">
    <text evidence="3">The sequence shown here is derived from an EMBL/GenBank/DDBJ whole genome shotgun (WGS) entry which is preliminary data.</text>
</comment>
<name>A0AAE8MAE6_9HYPO</name>
<reference evidence="3" key="1">
    <citation type="submission" date="2018-03" db="EMBL/GenBank/DDBJ databases">
        <authorList>
            <person name="Guldener U."/>
        </authorList>
    </citation>
    <scope>NUCLEOTIDE SEQUENCE</scope>
</reference>
<dbReference type="AlphaFoldDB" id="A0AAE8MAE6"/>
<keyword evidence="2" id="KW-0732">Signal</keyword>
<sequence length="167" mass="16756">MTQLIKLLVILAATGVTLGAPVMNPRQLAGEGNFFDSLFTDTDNGVGYGTENAEDNLAELLGGTASRTNGGTSGSGGAGGNPPPPPPPKMVKRQGDKIANGAAADLNALGLTNEADLVKTDGGNIDGQLTDDATNIGAQFGGDEEDILERVGNFVPNKVPSAGAAGH</sequence>
<evidence type="ECO:0000313" key="4">
    <source>
        <dbReference type="Proteomes" id="UP001187734"/>
    </source>
</evidence>
<feature type="signal peptide" evidence="2">
    <location>
        <begin position="1"/>
        <end position="19"/>
    </location>
</feature>